<comment type="caution">
    <text evidence="2">The sequence shown here is derived from an EMBL/GenBank/DDBJ whole genome shotgun (WGS) entry which is preliminary data.</text>
</comment>
<gene>
    <name evidence="2" type="ORF">HPB51_008423</name>
</gene>
<sequence length="145" mass="16483">MTDRWNIRLPRMRPRFDPNLGPNNPGPVNTFLSWRGFVVPSRLTYSVYLIHYLVYLARVGVMTVPMQLHEFLQFKDFLGVSAISYLLAYVLYLAAEAPVANLEKMLLGRRRASDDDRTDGTDIEKKAAVVSNVNCTATCDQQSKL</sequence>
<dbReference type="PANTHER" id="PTHR11161">
    <property type="entry name" value="O-ACYLTRANSFERASE"/>
    <property type="match status" value="1"/>
</dbReference>
<protein>
    <submittedName>
        <fullName evidence="2">Uncharacterized protein</fullName>
    </submittedName>
</protein>
<feature type="transmembrane region" description="Helical" evidence="1">
    <location>
        <begin position="77"/>
        <end position="95"/>
    </location>
</feature>
<dbReference type="AlphaFoldDB" id="A0A9J6EGH2"/>
<keyword evidence="3" id="KW-1185">Reference proteome</keyword>
<organism evidence="2 3">
    <name type="scientific">Rhipicephalus microplus</name>
    <name type="common">Cattle tick</name>
    <name type="synonym">Boophilus microplus</name>
    <dbReference type="NCBI Taxonomy" id="6941"/>
    <lineage>
        <taxon>Eukaryota</taxon>
        <taxon>Metazoa</taxon>
        <taxon>Ecdysozoa</taxon>
        <taxon>Arthropoda</taxon>
        <taxon>Chelicerata</taxon>
        <taxon>Arachnida</taxon>
        <taxon>Acari</taxon>
        <taxon>Parasitiformes</taxon>
        <taxon>Ixodida</taxon>
        <taxon>Ixodoidea</taxon>
        <taxon>Ixodidae</taxon>
        <taxon>Rhipicephalinae</taxon>
        <taxon>Rhipicephalus</taxon>
        <taxon>Boophilus</taxon>
    </lineage>
</organism>
<accession>A0A9J6EGH2</accession>
<dbReference type="InterPro" id="IPR052728">
    <property type="entry name" value="O2_lipid_transport_reg"/>
</dbReference>
<name>A0A9J6EGH2_RHIMP</name>
<dbReference type="Proteomes" id="UP000821866">
    <property type="component" value="Chromosome 2"/>
</dbReference>
<keyword evidence="1" id="KW-1133">Transmembrane helix</keyword>
<dbReference type="EMBL" id="JABSTU010000004">
    <property type="protein sequence ID" value="KAH8033213.1"/>
    <property type="molecule type" value="Genomic_DNA"/>
</dbReference>
<reference evidence="2" key="1">
    <citation type="journal article" date="2020" name="Cell">
        <title>Large-Scale Comparative Analyses of Tick Genomes Elucidate Their Genetic Diversity and Vector Capacities.</title>
        <authorList>
            <consortium name="Tick Genome and Microbiome Consortium (TIGMIC)"/>
            <person name="Jia N."/>
            <person name="Wang J."/>
            <person name="Shi W."/>
            <person name="Du L."/>
            <person name="Sun Y."/>
            <person name="Zhan W."/>
            <person name="Jiang J.F."/>
            <person name="Wang Q."/>
            <person name="Zhang B."/>
            <person name="Ji P."/>
            <person name="Bell-Sakyi L."/>
            <person name="Cui X.M."/>
            <person name="Yuan T.T."/>
            <person name="Jiang B.G."/>
            <person name="Yang W.F."/>
            <person name="Lam T.T."/>
            <person name="Chang Q.C."/>
            <person name="Ding S.J."/>
            <person name="Wang X.J."/>
            <person name="Zhu J.G."/>
            <person name="Ruan X.D."/>
            <person name="Zhao L."/>
            <person name="Wei J.T."/>
            <person name="Ye R.Z."/>
            <person name="Que T.C."/>
            <person name="Du C.H."/>
            <person name="Zhou Y.H."/>
            <person name="Cheng J.X."/>
            <person name="Dai P.F."/>
            <person name="Guo W.B."/>
            <person name="Han X.H."/>
            <person name="Huang E.J."/>
            <person name="Li L.F."/>
            <person name="Wei W."/>
            <person name="Gao Y.C."/>
            <person name="Liu J.Z."/>
            <person name="Shao H.Z."/>
            <person name="Wang X."/>
            <person name="Wang C.C."/>
            <person name="Yang T.C."/>
            <person name="Huo Q.B."/>
            <person name="Li W."/>
            <person name="Chen H.Y."/>
            <person name="Chen S.E."/>
            <person name="Zhou L.G."/>
            <person name="Ni X.B."/>
            <person name="Tian J.H."/>
            <person name="Sheng Y."/>
            <person name="Liu T."/>
            <person name="Pan Y.S."/>
            <person name="Xia L.Y."/>
            <person name="Li J."/>
            <person name="Zhao F."/>
            <person name="Cao W.C."/>
        </authorList>
    </citation>
    <scope>NUCLEOTIDE SEQUENCE</scope>
    <source>
        <strain evidence="2">Rmic-2018</strain>
    </source>
</reference>
<reference evidence="2" key="2">
    <citation type="submission" date="2021-09" db="EMBL/GenBank/DDBJ databases">
        <authorList>
            <person name="Jia N."/>
            <person name="Wang J."/>
            <person name="Shi W."/>
            <person name="Du L."/>
            <person name="Sun Y."/>
            <person name="Zhan W."/>
            <person name="Jiang J."/>
            <person name="Wang Q."/>
            <person name="Zhang B."/>
            <person name="Ji P."/>
            <person name="Sakyi L.B."/>
            <person name="Cui X."/>
            <person name="Yuan T."/>
            <person name="Jiang B."/>
            <person name="Yang W."/>
            <person name="Lam T.T.-Y."/>
            <person name="Chang Q."/>
            <person name="Ding S."/>
            <person name="Wang X."/>
            <person name="Zhu J."/>
            <person name="Ruan X."/>
            <person name="Zhao L."/>
            <person name="Wei J."/>
            <person name="Que T."/>
            <person name="Du C."/>
            <person name="Cheng J."/>
            <person name="Dai P."/>
            <person name="Han X."/>
            <person name="Huang E."/>
            <person name="Gao Y."/>
            <person name="Liu J."/>
            <person name="Shao H."/>
            <person name="Ye R."/>
            <person name="Li L."/>
            <person name="Wei W."/>
            <person name="Wang X."/>
            <person name="Wang C."/>
            <person name="Huo Q."/>
            <person name="Li W."/>
            <person name="Guo W."/>
            <person name="Chen H."/>
            <person name="Chen S."/>
            <person name="Zhou L."/>
            <person name="Zhou L."/>
            <person name="Ni X."/>
            <person name="Tian J."/>
            <person name="Zhou Y."/>
            <person name="Sheng Y."/>
            <person name="Liu T."/>
            <person name="Pan Y."/>
            <person name="Xia L."/>
            <person name="Li J."/>
            <person name="Zhao F."/>
            <person name="Cao W."/>
        </authorList>
    </citation>
    <scope>NUCLEOTIDE SEQUENCE</scope>
    <source>
        <strain evidence="2">Rmic-2018</strain>
        <tissue evidence="2">Larvae</tissue>
    </source>
</reference>
<evidence type="ECO:0000313" key="2">
    <source>
        <dbReference type="EMBL" id="KAH8033213.1"/>
    </source>
</evidence>
<proteinExistence type="predicted"/>
<dbReference type="PANTHER" id="PTHR11161:SF0">
    <property type="entry name" value="O-ACYLTRANSFERASE LIKE PROTEIN"/>
    <property type="match status" value="1"/>
</dbReference>
<keyword evidence="1" id="KW-0472">Membrane</keyword>
<evidence type="ECO:0000313" key="3">
    <source>
        <dbReference type="Proteomes" id="UP000821866"/>
    </source>
</evidence>
<feature type="transmembrane region" description="Helical" evidence="1">
    <location>
        <begin position="45"/>
        <end position="65"/>
    </location>
</feature>
<keyword evidence="1" id="KW-0812">Transmembrane</keyword>
<evidence type="ECO:0000256" key="1">
    <source>
        <dbReference type="SAM" id="Phobius"/>
    </source>
</evidence>